<proteinExistence type="predicted"/>
<keyword evidence="1" id="KW-0732">Signal</keyword>
<evidence type="ECO:0000313" key="3">
    <source>
        <dbReference type="Proteomes" id="UP000646211"/>
    </source>
</evidence>
<reference evidence="2" key="1">
    <citation type="submission" date="2020-11" db="EMBL/GenBank/DDBJ databases">
        <title>Genome of Flavobacterium soyangense.</title>
        <authorList>
            <person name="Liu Q."/>
            <person name="Xin Y.-H."/>
        </authorList>
    </citation>
    <scope>NUCLEOTIDE SEQUENCE</scope>
    <source>
        <strain evidence="2">CGMCC 1.13493</strain>
    </source>
</reference>
<protein>
    <submittedName>
        <fullName evidence="2">Nuclear transport factor 2 family protein</fullName>
    </submittedName>
</protein>
<dbReference type="Gene3D" id="3.10.450.50">
    <property type="match status" value="2"/>
</dbReference>
<gene>
    <name evidence="2" type="ORF">IR213_03805</name>
</gene>
<keyword evidence="3" id="KW-1185">Reference proteome</keyword>
<feature type="signal peptide" evidence="1">
    <location>
        <begin position="1"/>
        <end position="18"/>
    </location>
</feature>
<dbReference type="SUPFAM" id="SSF54427">
    <property type="entry name" value="NTF2-like"/>
    <property type="match status" value="2"/>
</dbReference>
<feature type="chain" id="PRO_5037919639" evidence="1">
    <location>
        <begin position="19"/>
        <end position="313"/>
    </location>
</feature>
<evidence type="ECO:0000313" key="2">
    <source>
        <dbReference type="EMBL" id="MBF2707717.1"/>
    </source>
</evidence>
<dbReference type="Proteomes" id="UP000646211">
    <property type="component" value="Unassembled WGS sequence"/>
</dbReference>
<sequence length="313" mass="36066">MRKIISIALLMAVCITYAQKKTNGTIYVEHPAIVTVENFTKAFVSGDADKVSSFLADDFKSYDGTSTNKNDKGEDKESFVKSVKFWKDNVDYLSISRSQGSYPDALEYKDANQKELVWVQTWEDIKGVHNKTGVKIDMPMHRLYTVDKNNKIKTMISYSSSSIGDEIGSSYGDRKNGEIYNHHEYINSLRKMIYAFENKDFEKAYSFYDEKARFIDNNAPIGTSISLTEQKANDQKFLAKFDINSIDVSGYPDYLHYEMGNMSVVQSWWTYRLTRKSDKKKINLSVLYIDNFDDKGKITSENSYYSENMLDTK</sequence>
<dbReference type="EMBL" id="JADHEC010000005">
    <property type="protein sequence ID" value="MBF2707717.1"/>
    <property type="molecule type" value="Genomic_DNA"/>
</dbReference>
<name>A0A930XV46_9FLAO</name>
<evidence type="ECO:0000256" key="1">
    <source>
        <dbReference type="SAM" id="SignalP"/>
    </source>
</evidence>
<accession>A0A930XV46</accession>
<comment type="caution">
    <text evidence="2">The sequence shown here is derived from an EMBL/GenBank/DDBJ whole genome shotgun (WGS) entry which is preliminary data.</text>
</comment>
<dbReference type="AlphaFoldDB" id="A0A930XV46"/>
<organism evidence="2 3">
    <name type="scientific">Flavobacterium soyangense</name>
    <dbReference type="NCBI Taxonomy" id="2023265"/>
    <lineage>
        <taxon>Bacteria</taxon>
        <taxon>Pseudomonadati</taxon>
        <taxon>Bacteroidota</taxon>
        <taxon>Flavobacteriia</taxon>
        <taxon>Flavobacteriales</taxon>
        <taxon>Flavobacteriaceae</taxon>
        <taxon>Flavobacterium</taxon>
    </lineage>
</organism>
<dbReference type="RefSeq" id="WP_194310980.1">
    <property type="nucleotide sequence ID" value="NZ_JADHEC010000005.1"/>
</dbReference>
<dbReference type="InterPro" id="IPR032710">
    <property type="entry name" value="NTF2-like_dom_sf"/>
</dbReference>